<accession>A0ACB9DHK5</accession>
<dbReference type="EMBL" id="CM042049">
    <property type="protein sequence ID" value="KAI3746129.1"/>
    <property type="molecule type" value="Genomic_DNA"/>
</dbReference>
<comment type="caution">
    <text evidence="1">The sequence shown here is derived from an EMBL/GenBank/DDBJ whole genome shotgun (WGS) entry which is preliminary data.</text>
</comment>
<gene>
    <name evidence="1" type="ORF">L6452_08551</name>
</gene>
<organism evidence="1 2">
    <name type="scientific">Arctium lappa</name>
    <name type="common">Greater burdock</name>
    <name type="synonym">Lappa major</name>
    <dbReference type="NCBI Taxonomy" id="4217"/>
    <lineage>
        <taxon>Eukaryota</taxon>
        <taxon>Viridiplantae</taxon>
        <taxon>Streptophyta</taxon>
        <taxon>Embryophyta</taxon>
        <taxon>Tracheophyta</taxon>
        <taxon>Spermatophyta</taxon>
        <taxon>Magnoliopsida</taxon>
        <taxon>eudicotyledons</taxon>
        <taxon>Gunneridae</taxon>
        <taxon>Pentapetalae</taxon>
        <taxon>asterids</taxon>
        <taxon>campanulids</taxon>
        <taxon>Asterales</taxon>
        <taxon>Asteraceae</taxon>
        <taxon>Carduoideae</taxon>
        <taxon>Cardueae</taxon>
        <taxon>Arctiinae</taxon>
        <taxon>Arctium</taxon>
    </lineage>
</organism>
<evidence type="ECO:0000313" key="1">
    <source>
        <dbReference type="EMBL" id="KAI3746129.1"/>
    </source>
</evidence>
<sequence length="228" mass="26116">MEPPPTADSSNPNEEQPIIHHHTQTKSQSQTQNTKTYRGIRMRKWGKWVAEIHEPNKRSCIWLGSYSSPIAIAHAYDTAVFYLCGPTTRLNFPDSIRDDSICLPLPYLQQPHHLLPLASLVNPKQKFKFHCSSNPIHTQVTIRIRPKLTQVRCSFLFTFVLFGEKFTGLHHHILPLASLENRFLHVNLSHLQIDYADCHICIKHRVVLGTTTRNISRFNNGSTSHILG</sequence>
<name>A0ACB9DHK5_ARCLA</name>
<protein>
    <submittedName>
        <fullName evidence="1">Uncharacterized protein</fullName>
    </submittedName>
</protein>
<dbReference type="Proteomes" id="UP001055879">
    <property type="component" value="Linkage Group LG03"/>
</dbReference>
<evidence type="ECO:0000313" key="2">
    <source>
        <dbReference type="Proteomes" id="UP001055879"/>
    </source>
</evidence>
<keyword evidence="2" id="KW-1185">Reference proteome</keyword>
<proteinExistence type="predicted"/>
<reference evidence="1 2" key="2">
    <citation type="journal article" date="2022" name="Mol. Ecol. Resour.">
        <title>The genomes of chicory, endive, great burdock and yacon provide insights into Asteraceae paleo-polyploidization history and plant inulin production.</title>
        <authorList>
            <person name="Fan W."/>
            <person name="Wang S."/>
            <person name="Wang H."/>
            <person name="Wang A."/>
            <person name="Jiang F."/>
            <person name="Liu H."/>
            <person name="Zhao H."/>
            <person name="Xu D."/>
            <person name="Zhang Y."/>
        </authorList>
    </citation>
    <scope>NUCLEOTIDE SEQUENCE [LARGE SCALE GENOMIC DNA]</scope>
    <source>
        <strain evidence="2">cv. Niubang</strain>
    </source>
</reference>
<reference evidence="2" key="1">
    <citation type="journal article" date="2022" name="Mol. Ecol. Resour.">
        <title>The genomes of chicory, endive, great burdock and yacon provide insights into Asteraceae palaeo-polyploidization history and plant inulin production.</title>
        <authorList>
            <person name="Fan W."/>
            <person name="Wang S."/>
            <person name="Wang H."/>
            <person name="Wang A."/>
            <person name="Jiang F."/>
            <person name="Liu H."/>
            <person name="Zhao H."/>
            <person name="Xu D."/>
            <person name="Zhang Y."/>
        </authorList>
    </citation>
    <scope>NUCLEOTIDE SEQUENCE [LARGE SCALE GENOMIC DNA]</scope>
    <source>
        <strain evidence="2">cv. Niubang</strain>
    </source>
</reference>